<evidence type="ECO:0000313" key="3">
    <source>
        <dbReference type="Proteomes" id="UP000664209"/>
    </source>
</evidence>
<sequence>MGLTLSLCGLVLLALTLWWRAAPAPGRTRWWTGMDLNERSVLLGLPGFALMLVAAGPMGTYEGEAWKLWFSLVFAVGGVMAMWAWLFLPLPRWLLPRWLRARRGG</sequence>
<protein>
    <submittedName>
        <fullName evidence="2">Uncharacterized protein</fullName>
    </submittedName>
</protein>
<dbReference type="AlphaFoldDB" id="A0A939LSP1"/>
<keyword evidence="1" id="KW-1133">Transmembrane helix</keyword>
<gene>
    <name evidence="2" type="ORF">J4G33_06165</name>
</gene>
<feature type="transmembrane region" description="Helical" evidence="1">
    <location>
        <begin position="68"/>
        <end position="88"/>
    </location>
</feature>
<organism evidence="2 3">
    <name type="scientific">Actinotalea soli</name>
    <dbReference type="NCBI Taxonomy" id="2819234"/>
    <lineage>
        <taxon>Bacteria</taxon>
        <taxon>Bacillati</taxon>
        <taxon>Actinomycetota</taxon>
        <taxon>Actinomycetes</taxon>
        <taxon>Micrococcales</taxon>
        <taxon>Cellulomonadaceae</taxon>
        <taxon>Actinotalea</taxon>
    </lineage>
</organism>
<dbReference type="EMBL" id="JAGEMK010000002">
    <property type="protein sequence ID" value="MBO1751384.1"/>
    <property type="molecule type" value="Genomic_DNA"/>
</dbReference>
<feature type="transmembrane region" description="Helical" evidence="1">
    <location>
        <begin position="39"/>
        <end position="56"/>
    </location>
</feature>
<keyword evidence="1" id="KW-0472">Membrane</keyword>
<dbReference type="RefSeq" id="WP_208055043.1">
    <property type="nucleotide sequence ID" value="NZ_JAGEMK010000002.1"/>
</dbReference>
<accession>A0A939LSP1</accession>
<reference evidence="2" key="1">
    <citation type="submission" date="2021-03" db="EMBL/GenBank/DDBJ databases">
        <title>Actinotalea soli sp. nov., isolated from soil.</title>
        <authorList>
            <person name="Ping W."/>
            <person name="Zhang J."/>
        </authorList>
    </citation>
    <scope>NUCLEOTIDE SEQUENCE</scope>
    <source>
        <strain evidence="2">BY-33</strain>
    </source>
</reference>
<dbReference type="Proteomes" id="UP000664209">
    <property type="component" value="Unassembled WGS sequence"/>
</dbReference>
<comment type="caution">
    <text evidence="2">The sequence shown here is derived from an EMBL/GenBank/DDBJ whole genome shotgun (WGS) entry which is preliminary data.</text>
</comment>
<name>A0A939LSP1_9CELL</name>
<evidence type="ECO:0000313" key="2">
    <source>
        <dbReference type="EMBL" id="MBO1751384.1"/>
    </source>
</evidence>
<evidence type="ECO:0000256" key="1">
    <source>
        <dbReference type="SAM" id="Phobius"/>
    </source>
</evidence>
<proteinExistence type="predicted"/>
<keyword evidence="3" id="KW-1185">Reference proteome</keyword>
<keyword evidence="1" id="KW-0812">Transmembrane</keyword>